<evidence type="ECO:0000313" key="2">
    <source>
        <dbReference type="EMBL" id="CAD6242034.1"/>
    </source>
</evidence>
<proteinExistence type="predicted"/>
<gene>
    <name evidence="2" type="ORF">NCGR_LOCUS27621</name>
</gene>
<evidence type="ECO:0000313" key="3">
    <source>
        <dbReference type="Proteomes" id="UP000604825"/>
    </source>
</evidence>
<sequence>MEADCVVAPDGDPRLVRVIHITGPPSTQGTNAPPCSQGEEEPEVASAYRPMLRRQHSSQIECKRRSLEHAKESSTNLLIVSRARSTPGLTVSCASGSGQWMWVRWARRGPEDVGLKDIINITEKDELNK</sequence>
<organism evidence="2 3">
    <name type="scientific">Miscanthus lutarioriparius</name>
    <dbReference type="NCBI Taxonomy" id="422564"/>
    <lineage>
        <taxon>Eukaryota</taxon>
        <taxon>Viridiplantae</taxon>
        <taxon>Streptophyta</taxon>
        <taxon>Embryophyta</taxon>
        <taxon>Tracheophyta</taxon>
        <taxon>Spermatophyta</taxon>
        <taxon>Magnoliopsida</taxon>
        <taxon>Liliopsida</taxon>
        <taxon>Poales</taxon>
        <taxon>Poaceae</taxon>
        <taxon>PACMAD clade</taxon>
        <taxon>Panicoideae</taxon>
        <taxon>Andropogonodae</taxon>
        <taxon>Andropogoneae</taxon>
        <taxon>Saccharinae</taxon>
        <taxon>Miscanthus</taxon>
    </lineage>
</organism>
<comment type="caution">
    <text evidence="2">The sequence shown here is derived from an EMBL/GenBank/DDBJ whole genome shotgun (WGS) entry which is preliminary data.</text>
</comment>
<evidence type="ECO:0000256" key="1">
    <source>
        <dbReference type="SAM" id="MobiDB-lite"/>
    </source>
</evidence>
<protein>
    <submittedName>
        <fullName evidence="2">Uncharacterized protein</fullName>
    </submittedName>
</protein>
<name>A0A811PJK0_9POAL</name>
<reference evidence="2" key="1">
    <citation type="submission" date="2020-10" db="EMBL/GenBank/DDBJ databases">
        <authorList>
            <person name="Han B."/>
            <person name="Lu T."/>
            <person name="Zhao Q."/>
            <person name="Huang X."/>
            <person name="Zhao Y."/>
        </authorList>
    </citation>
    <scope>NUCLEOTIDE SEQUENCE</scope>
</reference>
<dbReference type="EMBL" id="CAJGYO010000007">
    <property type="protein sequence ID" value="CAD6242034.1"/>
    <property type="molecule type" value="Genomic_DNA"/>
</dbReference>
<feature type="region of interest" description="Disordered" evidence="1">
    <location>
        <begin position="21"/>
        <end position="45"/>
    </location>
</feature>
<dbReference type="AlphaFoldDB" id="A0A811PJK0"/>
<dbReference type="Proteomes" id="UP000604825">
    <property type="component" value="Unassembled WGS sequence"/>
</dbReference>
<accession>A0A811PJK0</accession>
<keyword evidence="3" id="KW-1185">Reference proteome</keyword>
<feature type="compositionally biased region" description="Polar residues" evidence="1">
    <location>
        <begin position="24"/>
        <end position="34"/>
    </location>
</feature>